<dbReference type="AlphaFoldDB" id="A0A482VR70"/>
<dbReference type="OrthoDB" id="6624092at2759"/>
<evidence type="ECO:0000313" key="2">
    <source>
        <dbReference type="Proteomes" id="UP000292052"/>
    </source>
</evidence>
<evidence type="ECO:0000313" key="1">
    <source>
        <dbReference type="EMBL" id="RZC35442.1"/>
    </source>
</evidence>
<protein>
    <submittedName>
        <fullName evidence="1">Uncharacterized protein</fullName>
    </submittedName>
</protein>
<reference evidence="1" key="1">
    <citation type="submission" date="2017-03" db="EMBL/GenBank/DDBJ databases">
        <title>Genome of the blue death feigning beetle - Asbolus verrucosus.</title>
        <authorList>
            <person name="Rider S.D."/>
        </authorList>
    </citation>
    <scope>NUCLEOTIDE SEQUENCE [LARGE SCALE GENOMIC DNA]</scope>
    <source>
        <strain evidence="1">Butters</strain>
        <tissue evidence="1">Head and leg muscle</tissue>
    </source>
</reference>
<dbReference type="EMBL" id="QDEB01070807">
    <property type="protein sequence ID" value="RZC35442.1"/>
    <property type="molecule type" value="Genomic_DNA"/>
</dbReference>
<organism evidence="1 2">
    <name type="scientific">Asbolus verrucosus</name>
    <name type="common">Desert ironclad beetle</name>
    <dbReference type="NCBI Taxonomy" id="1661398"/>
    <lineage>
        <taxon>Eukaryota</taxon>
        <taxon>Metazoa</taxon>
        <taxon>Ecdysozoa</taxon>
        <taxon>Arthropoda</taxon>
        <taxon>Hexapoda</taxon>
        <taxon>Insecta</taxon>
        <taxon>Pterygota</taxon>
        <taxon>Neoptera</taxon>
        <taxon>Endopterygota</taxon>
        <taxon>Coleoptera</taxon>
        <taxon>Polyphaga</taxon>
        <taxon>Cucujiformia</taxon>
        <taxon>Tenebrionidae</taxon>
        <taxon>Pimeliinae</taxon>
        <taxon>Asbolus</taxon>
    </lineage>
</organism>
<name>A0A482VR70_ASBVE</name>
<dbReference type="STRING" id="1661398.A0A482VR70"/>
<accession>A0A482VR70</accession>
<dbReference type="Proteomes" id="UP000292052">
    <property type="component" value="Unassembled WGS sequence"/>
</dbReference>
<comment type="caution">
    <text evidence="1">The sequence shown here is derived from an EMBL/GenBank/DDBJ whole genome shotgun (WGS) entry which is preliminary data.</text>
</comment>
<gene>
    <name evidence="1" type="ORF">BDFB_000409</name>
</gene>
<proteinExistence type="predicted"/>
<sequence>MLSLKKVYRDELLQLALILSLLRGNSGPYFENDLFNNTPNYDFDNGTSWRSLTPTVLRSHFVHPKSLDSVLLNYERELFADLNLLGRYNRDSYRHPDVTAYLLNIERTSAPLATQDVPPDIINSAQNQNEENSLATSGNEASSGPIDAVGIELTQEVCSIRLIVTVN</sequence>
<keyword evidence="2" id="KW-1185">Reference proteome</keyword>